<feature type="active site" evidence="10 11">
    <location>
        <position position="176"/>
    </location>
</feature>
<keyword evidence="3 10" id="KW-0028">Amino-acid biosynthesis</keyword>
<evidence type="ECO:0000313" key="15">
    <source>
        <dbReference type="Proteomes" id="UP000183760"/>
    </source>
</evidence>
<comment type="caution">
    <text evidence="13">The sequence shown here is derived from an EMBL/GenBank/DDBJ whole genome shotgun (WGS) entry which is preliminary data.</text>
</comment>
<dbReference type="EMBL" id="BJXR01000048">
    <property type="protein sequence ID" value="GEN11492.1"/>
    <property type="molecule type" value="Genomic_DNA"/>
</dbReference>
<evidence type="ECO:0000256" key="11">
    <source>
        <dbReference type="PIRSR" id="PIRSR000495-1"/>
    </source>
</evidence>
<comment type="catalytic activity">
    <reaction evidence="9 10">
        <text>L-glutamine + H2O = L-glutamate + NH4(+)</text>
        <dbReference type="Rhea" id="RHEA:15889"/>
        <dbReference type="ChEBI" id="CHEBI:15377"/>
        <dbReference type="ChEBI" id="CHEBI:28938"/>
        <dbReference type="ChEBI" id="CHEBI:29985"/>
        <dbReference type="ChEBI" id="CHEBI:58359"/>
        <dbReference type="EC" id="3.5.1.2"/>
    </reaction>
</comment>
<dbReference type="InterPro" id="IPR017926">
    <property type="entry name" value="GATASE"/>
</dbReference>
<keyword evidence="6 10" id="KW-0368">Histidine biosynthesis</keyword>
<proteinExistence type="inferred from homology"/>
<comment type="subcellular location">
    <subcellularLocation>
        <location evidence="10">Cytoplasm</location>
    </subcellularLocation>
</comment>
<gene>
    <name evidence="10 13" type="primary">hisH</name>
    <name evidence="13" type="ORF">MFU01_65290</name>
    <name evidence="14" type="ORF">SAMN05443572_105145</name>
</gene>
<dbReference type="GO" id="GO:0016829">
    <property type="term" value="F:lyase activity"/>
    <property type="evidence" value="ECO:0007669"/>
    <property type="project" value="UniProtKB-KW"/>
</dbReference>
<comment type="pathway">
    <text evidence="1 10">Amino-acid biosynthesis; L-histidine biosynthesis; L-histidine from 5-phospho-alpha-D-ribose 1-diphosphate: step 5/9.</text>
</comment>
<dbReference type="RefSeq" id="WP_074954775.1">
    <property type="nucleotide sequence ID" value="NZ_BJXR01000048.1"/>
</dbReference>
<evidence type="ECO:0000256" key="7">
    <source>
        <dbReference type="ARBA" id="ARBA00023239"/>
    </source>
</evidence>
<comment type="catalytic activity">
    <reaction evidence="8 10">
        <text>5-[(5-phospho-1-deoxy-D-ribulos-1-ylimino)methylamino]-1-(5-phospho-beta-D-ribosyl)imidazole-4-carboxamide + L-glutamine = D-erythro-1-(imidazol-4-yl)glycerol 3-phosphate + 5-amino-1-(5-phospho-beta-D-ribosyl)imidazole-4-carboxamide + L-glutamate + H(+)</text>
        <dbReference type="Rhea" id="RHEA:24793"/>
        <dbReference type="ChEBI" id="CHEBI:15378"/>
        <dbReference type="ChEBI" id="CHEBI:29985"/>
        <dbReference type="ChEBI" id="CHEBI:58278"/>
        <dbReference type="ChEBI" id="CHEBI:58359"/>
        <dbReference type="ChEBI" id="CHEBI:58475"/>
        <dbReference type="ChEBI" id="CHEBI:58525"/>
        <dbReference type="EC" id="4.3.2.10"/>
    </reaction>
</comment>
<dbReference type="EC" id="3.5.1.2" evidence="10"/>
<dbReference type="PANTHER" id="PTHR42701:SF1">
    <property type="entry name" value="IMIDAZOLE GLYCEROL PHOSPHATE SYNTHASE SUBUNIT HISH"/>
    <property type="match status" value="1"/>
</dbReference>
<keyword evidence="5 10" id="KW-0315">Glutamine amidotransferase</keyword>
<feature type="active site" description="Nucleophile" evidence="10 11">
    <location>
        <position position="79"/>
    </location>
</feature>
<evidence type="ECO:0000313" key="13">
    <source>
        <dbReference type="EMBL" id="GEN11492.1"/>
    </source>
</evidence>
<evidence type="ECO:0000256" key="5">
    <source>
        <dbReference type="ARBA" id="ARBA00022962"/>
    </source>
</evidence>
<dbReference type="InterPro" id="IPR029062">
    <property type="entry name" value="Class_I_gatase-like"/>
</dbReference>
<dbReference type="Proteomes" id="UP000183760">
    <property type="component" value="Unassembled WGS sequence"/>
</dbReference>
<dbReference type="SUPFAM" id="SSF52317">
    <property type="entry name" value="Class I glutamine amidotransferase-like"/>
    <property type="match status" value="1"/>
</dbReference>
<reference evidence="13 16" key="2">
    <citation type="submission" date="2019-07" db="EMBL/GenBank/DDBJ databases">
        <title>Whole genome shotgun sequence of Myxococcus fulvus NBRC 100333.</title>
        <authorList>
            <person name="Hosoyama A."/>
            <person name="Uohara A."/>
            <person name="Ohji S."/>
            <person name="Ichikawa N."/>
        </authorList>
    </citation>
    <scope>NUCLEOTIDE SEQUENCE [LARGE SCALE GENOMIC DNA]</scope>
    <source>
        <strain evidence="13 16">NBRC 100333</strain>
    </source>
</reference>
<dbReference type="GO" id="GO:0000105">
    <property type="term" value="P:L-histidine biosynthetic process"/>
    <property type="evidence" value="ECO:0007669"/>
    <property type="project" value="UniProtKB-UniRule"/>
</dbReference>
<reference evidence="14 15" key="1">
    <citation type="submission" date="2016-10" db="EMBL/GenBank/DDBJ databases">
        <authorList>
            <person name="Varghese N."/>
            <person name="Submissions S."/>
        </authorList>
    </citation>
    <scope>NUCLEOTIDE SEQUENCE [LARGE SCALE GENOMIC DNA]</scope>
    <source>
        <strain evidence="14 15">DSM 16525</strain>
    </source>
</reference>
<keyword evidence="15" id="KW-1185">Reference proteome</keyword>
<dbReference type="HAMAP" id="MF_00278">
    <property type="entry name" value="HisH"/>
    <property type="match status" value="1"/>
</dbReference>
<comment type="subunit">
    <text evidence="2 10">Heterodimer of HisH and HisF.</text>
</comment>
<dbReference type="Proteomes" id="UP000321514">
    <property type="component" value="Unassembled WGS sequence"/>
</dbReference>
<keyword evidence="10" id="KW-0963">Cytoplasm</keyword>
<accession>A0A511TDK7</accession>
<dbReference type="STRING" id="1334629.MFUL124B02_26035"/>
<evidence type="ECO:0000256" key="4">
    <source>
        <dbReference type="ARBA" id="ARBA00022801"/>
    </source>
</evidence>
<keyword evidence="7 10" id="KW-0456">Lyase</keyword>
<evidence type="ECO:0000256" key="10">
    <source>
        <dbReference type="HAMAP-Rule" id="MF_00278"/>
    </source>
</evidence>
<dbReference type="NCBIfam" id="TIGR01855">
    <property type="entry name" value="IMP_synth_hisH"/>
    <property type="match status" value="1"/>
</dbReference>
<dbReference type="PIRSF" id="PIRSF000495">
    <property type="entry name" value="Amidotransf_hisH"/>
    <property type="match status" value="1"/>
</dbReference>
<evidence type="ECO:0000313" key="16">
    <source>
        <dbReference type="Proteomes" id="UP000321514"/>
    </source>
</evidence>
<dbReference type="Pfam" id="PF00117">
    <property type="entry name" value="GATase"/>
    <property type="match status" value="1"/>
</dbReference>
<dbReference type="InterPro" id="IPR010139">
    <property type="entry name" value="Imidazole-glycPsynth_HisH"/>
</dbReference>
<evidence type="ECO:0000256" key="9">
    <source>
        <dbReference type="ARBA" id="ARBA00049534"/>
    </source>
</evidence>
<protein>
    <recommendedName>
        <fullName evidence="10">Imidazole glycerol phosphate synthase subunit HisH</fullName>
        <ecNumber evidence="10">4.3.2.10</ecNumber>
    </recommendedName>
    <alternativeName>
        <fullName evidence="10">IGP synthase glutaminase subunit</fullName>
        <ecNumber evidence="10">3.5.1.2</ecNumber>
    </alternativeName>
    <alternativeName>
        <fullName evidence="10">IGP synthase subunit HisH</fullName>
    </alternativeName>
    <alternativeName>
        <fullName evidence="10">ImGP synthase subunit HisH</fullName>
        <shortName evidence="10">IGPS subunit HisH</shortName>
    </alternativeName>
</protein>
<comment type="function">
    <text evidence="10">IGPS catalyzes the conversion of PRFAR and glutamine to IGP, AICAR and glutamate. The HisH subunit catalyzes the hydrolysis of glutamine to glutamate and ammonia as part of the synthesis of IGP and AICAR. The resulting ammonia molecule is channeled to the active site of HisF.</text>
</comment>
<dbReference type="GO" id="GO:0004359">
    <property type="term" value="F:glutaminase activity"/>
    <property type="evidence" value="ECO:0007669"/>
    <property type="project" value="UniProtKB-EC"/>
</dbReference>
<evidence type="ECO:0000259" key="12">
    <source>
        <dbReference type="Pfam" id="PF00117"/>
    </source>
</evidence>
<keyword evidence="4 10" id="KW-0378">Hydrolase</keyword>
<dbReference type="PANTHER" id="PTHR42701">
    <property type="entry name" value="IMIDAZOLE GLYCEROL PHOSPHATE SYNTHASE SUBUNIT HISH"/>
    <property type="match status" value="1"/>
</dbReference>
<dbReference type="OrthoDB" id="9807749at2"/>
<organism evidence="13 16">
    <name type="scientific">Myxococcus fulvus</name>
    <dbReference type="NCBI Taxonomy" id="33"/>
    <lineage>
        <taxon>Bacteria</taxon>
        <taxon>Pseudomonadati</taxon>
        <taxon>Myxococcota</taxon>
        <taxon>Myxococcia</taxon>
        <taxon>Myxococcales</taxon>
        <taxon>Cystobacterineae</taxon>
        <taxon>Myxococcaceae</taxon>
        <taxon>Myxococcus</taxon>
    </lineage>
</organism>
<dbReference type="EC" id="4.3.2.10" evidence="10"/>
<feature type="domain" description="Glutamine amidotransferase" evidence="12">
    <location>
        <begin position="5"/>
        <end position="184"/>
    </location>
</feature>
<name>A0A511TDK7_MYXFU</name>
<dbReference type="Gene3D" id="3.40.50.880">
    <property type="match status" value="1"/>
</dbReference>
<evidence type="ECO:0000256" key="6">
    <source>
        <dbReference type="ARBA" id="ARBA00023102"/>
    </source>
</evidence>
<dbReference type="GO" id="GO:0005737">
    <property type="term" value="C:cytoplasm"/>
    <property type="evidence" value="ECO:0007669"/>
    <property type="project" value="UniProtKB-SubCell"/>
</dbReference>
<evidence type="ECO:0000256" key="1">
    <source>
        <dbReference type="ARBA" id="ARBA00005091"/>
    </source>
</evidence>
<evidence type="ECO:0000256" key="2">
    <source>
        <dbReference type="ARBA" id="ARBA00011152"/>
    </source>
</evidence>
<dbReference type="PROSITE" id="PS51273">
    <property type="entry name" value="GATASE_TYPE_1"/>
    <property type="match status" value="1"/>
</dbReference>
<dbReference type="EMBL" id="FOIB01000005">
    <property type="protein sequence ID" value="SEU12754.1"/>
    <property type="molecule type" value="Genomic_DNA"/>
</dbReference>
<evidence type="ECO:0000256" key="3">
    <source>
        <dbReference type="ARBA" id="ARBA00022605"/>
    </source>
</evidence>
<dbReference type="UniPathway" id="UPA00031">
    <property type="reaction ID" value="UER00010"/>
</dbReference>
<evidence type="ECO:0000256" key="8">
    <source>
        <dbReference type="ARBA" id="ARBA00047838"/>
    </source>
</evidence>
<sequence>MRVTLFDYGAGNLHSLSKALATEPGVEVHVEEDPLRAVDTDVLVLPGVGAFGLAAARLAPGRNTMRLALERGLPCLGICLGMQLLFDSSEEGAGKGLGFFAGHVQRLAARRVPHIGWNQVDEDSTLSGAKLETVYYAHSFVCRVADPSLVTAWTTHEEDRFPAAVRRGKVVGVQFHPEKSSTSGVAFARAFLREVRS</sequence>
<feature type="active site" evidence="10 11">
    <location>
        <position position="178"/>
    </location>
</feature>
<evidence type="ECO:0000313" key="14">
    <source>
        <dbReference type="EMBL" id="SEU12754.1"/>
    </source>
</evidence>
<dbReference type="AlphaFoldDB" id="A0A511TDK7"/>
<dbReference type="GO" id="GO:0000107">
    <property type="term" value="F:imidazoleglycerol-phosphate synthase activity"/>
    <property type="evidence" value="ECO:0007669"/>
    <property type="project" value="UniProtKB-UniRule"/>
</dbReference>